<dbReference type="STRING" id="28085.Lcin_2100"/>
<dbReference type="SUPFAM" id="SSF52402">
    <property type="entry name" value="Adenine nucleotide alpha hydrolases-like"/>
    <property type="match status" value="2"/>
</dbReference>
<evidence type="ECO:0000313" key="3">
    <source>
        <dbReference type="EMBL" id="KTC83413.1"/>
    </source>
</evidence>
<sequence length="295" mass="33855">MILKNLLIASDFSKHADWALQRAIDLAKSNQAKIHFLHVITSPLSRIVPSSDMELLSEKKEIEEQILKKLKDNTYKPFTNAAVVWGRASEEIVRYSDENHCELIVVGAHGRYYINEYVLGTTSSSVISQSHVPVLLIKKEPDFAYNRIVIATDLTEASKETVQFTFNRFPKAIFQLLHIINIHNQQFFNPTDISEEFVDPKQPKTKSIFEKLDDFLNQCQVDKSKFEKKIMGGYYADCIIRQTQKWNADLLAFGTQSKSRLHYLLMGSVAKRILHLSTVDMLAIPPKTDFKHDHS</sequence>
<gene>
    <name evidence="3" type="ORF">Lcin_2100</name>
    <name evidence="4" type="ORF">NCTC12438_02115</name>
</gene>
<feature type="domain" description="UspA" evidence="2">
    <location>
        <begin position="4"/>
        <end position="138"/>
    </location>
</feature>
<dbReference type="Pfam" id="PF00582">
    <property type="entry name" value="Usp"/>
    <property type="match status" value="2"/>
</dbReference>
<dbReference type="Proteomes" id="UP000054854">
    <property type="component" value="Unassembled WGS sequence"/>
</dbReference>
<dbReference type="Proteomes" id="UP000255316">
    <property type="component" value="Unassembled WGS sequence"/>
</dbReference>
<dbReference type="PANTHER" id="PTHR46268:SF6">
    <property type="entry name" value="UNIVERSAL STRESS PROTEIN UP12"/>
    <property type="match status" value="1"/>
</dbReference>
<evidence type="ECO:0000313" key="5">
    <source>
        <dbReference type="Proteomes" id="UP000054854"/>
    </source>
</evidence>
<dbReference type="OrthoDB" id="9792500at2"/>
<dbReference type="Gene3D" id="3.40.50.620">
    <property type="entry name" value="HUPs"/>
    <property type="match status" value="2"/>
</dbReference>
<dbReference type="InterPro" id="IPR006015">
    <property type="entry name" value="Universal_stress_UspA"/>
</dbReference>
<dbReference type="CDD" id="cd00293">
    <property type="entry name" value="USP-like"/>
    <property type="match status" value="2"/>
</dbReference>
<reference evidence="4 6" key="2">
    <citation type="submission" date="2018-06" db="EMBL/GenBank/DDBJ databases">
        <authorList>
            <consortium name="Pathogen Informatics"/>
            <person name="Doyle S."/>
        </authorList>
    </citation>
    <scope>NUCLEOTIDE SEQUENCE [LARGE SCALE GENOMIC DNA]</scope>
    <source>
        <strain evidence="4 6">NCTC12438</strain>
    </source>
</reference>
<evidence type="ECO:0000313" key="4">
    <source>
        <dbReference type="EMBL" id="STX35499.1"/>
    </source>
</evidence>
<dbReference type="PANTHER" id="PTHR46268">
    <property type="entry name" value="STRESS RESPONSE PROTEIN NHAX"/>
    <property type="match status" value="1"/>
</dbReference>
<dbReference type="EMBL" id="UGNX01000001">
    <property type="protein sequence ID" value="STX35499.1"/>
    <property type="molecule type" value="Genomic_DNA"/>
</dbReference>
<proteinExistence type="inferred from homology"/>
<dbReference type="AlphaFoldDB" id="A0A378IK04"/>
<evidence type="ECO:0000313" key="6">
    <source>
        <dbReference type="Proteomes" id="UP000255316"/>
    </source>
</evidence>
<dbReference type="PRINTS" id="PR01438">
    <property type="entry name" value="UNVRSLSTRESS"/>
</dbReference>
<keyword evidence="5" id="KW-1185">Reference proteome</keyword>
<comment type="similarity">
    <text evidence="1">Belongs to the universal stress protein A family.</text>
</comment>
<protein>
    <submittedName>
        <fullName evidence="4">Universal stress family protein</fullName>
    </submittedName>
</protein>
<dbReference type="InterPro" id="IPR014729">
    <property type="entry name" value="Rossmann-like_a/b/a_fold"/>
</dbReference>
<name>A0A378IK04_9GAMM</name>
<accession>A0A378IK04</accession>
<feature type="domain" description="UspA" evidence="2">
    <location>
        <begin position="145"/>
        <end position="285"/>
    </location>
</feature>
<dbReference type="InterPro" id="IPR006016">
    <property type="entry name" value="UspA"/>
</dbReference>
<reference evidence="3 5" key="1">
    <citation type="submission" date="2015-11" db="EMBL/GenBank/DDBJ databases">
        <title>Genomic analysis of 38 Legionella species identifies large and diverse effector repertoires.</title>
        <authorList>
            <person name="Burstein D."/>
            <person name="Amaro F."/>
            <person name="Zusman T."/>
            <person name="Lifshitz Z."/>
            <person name="Cohen O."/>
            <person name="Gilbert J.A."/>
            <person name="Pupko T."/>
            <person name="Shuman H.A."/>
            <person name="Segal G."/>
        </authorList>
    </citation>
    <scope>NUCLEOTIDE SEQUENCE [LARGE SCALE GENOMIC DNA]</scope>
    <source>
        <strain evidence="3 5">CDC#72-OH-14</strain>
    </source>
</reference>
<dbReference type="EMBL" id="LNXX01000042">
    <property type="protein sequence ID" value="KTC83413.1"/>
    <property type="molecule type" value="Genomic_DNA"/>
</dbReference>
<organism evidence="4 6">
    <name type="scientific">Legionella cincinnatiensis</name>
    <dbReference type="NCBI Taxonomy" id="28085"/>
    <lineage>
        <taxon>Bacteria</taxon>
        <taxon>Pseudomonadati</taxon>
        <taxon>Pseudomonadota</taxon>
        <taxon>Gammaproteobacteria</taxon>
        <taxon>Legionellales</taxon>
        <taxon>Legionellaceae</taxon>
        <taxon>Legionella</taxon>
    </lineage>
</organism>
<evidence type="ECO:0000256" key="1">
    <source>
        <dbReference type="ARBA" id="ARBA00008791"/>
    </source>
</evidence>
<dbReference type="RefSeq" id="WP_058465260.1">
    <property type="nucleotide sequence ID" value="NZ_CAAAHQ010000005.1"/>
</dbReference>
<evidence type="ECO:0000259" key="2">
    <source>
        <dbReference type="Pfam" id="PF00582"/>
    </source>
</evidence>